<dbReference type="NCBIfam" id="TIGR01640">
    <property type="entry name" value="F_box_assoc_1"/>
    <property type="match status" value="2"/>
</dbReference>
<feature type="compositionally biased region" description="Pro residues" evidence="1">
    <location>
        <begin position="1"/>
        <end position="10"/>
    </location>
</feature>
<proteinExistence type="predicted"/>
<feature type="region of interest" description="Disordered" evidence="1">
    <location>
        <begin position="1"/>
        <end position="25"/>
    </location>
</feature>
<dbReference type="EMBL" id="JAAMPC010000002">
    <property type="protein sequence ID" value="KAG2324446.1"/>
    <property type="molecule type" value="Genomic_DNA"/>
</dbReference>
<evidence type="ECO:0000313" key="4">
    <source>
        <dbReference type="Proteomes" id="UP000886595"/>
    </source>
</evidence>
<feature type="domain" description="F-box" evidence="2">
    <location>
        <begin position="417"/>
        <end position="457"/>
    </location>
</feature>
<accession>A0A8X7W7D2</accession>
<dbReference type="Proteomes" id="UP000886595">
    <property type="component" value="Unassembled WGS sequence"/>
</dbReference>
<dbReference type="OrthoDB" id="687122at2759"/>
<comment type="caution">
    <text evidence="3">The sequence shown here is derived from an EMBL/GenBank/DDBJ whole genome shotgun (WGS) entry which is preliminary data.</text>
</comment>
<dbReference type="PANTHER" id="PTHR31111:SF125">
    <property type="entry name" value="F-BOX PROTEIN CPR30-LIKE"/>
    <property type="match status" value="1"/>
</dbReference>
<name>A0A8X7W7D2_BRACI</name>
<reference evidence="3 4" key="1">
    <citation type="submission" date="2020-02" db="EMBL/GenBank/DDBJ databases">
        <authorList>
            <person name="Ma Q."/>
            <person name="Huang Y."/>
            <person name="Song X."/>
            <person name="Pei D."/>
        </authorList>
    </citation>
    <scope>NUCLEOTIDE SEQUENCE [LARGE SCALE GENOMIC DNA]</scope>
    <source>
        <strain evidence="3">Sxm20200214</strain>
        <tissue evidence="3">Leaf</tissue>
    </source>
</reference>
<dbReference type="AlphaFoldDB" id="A0A8X7W7D2"/>
<dbReference type="Pfam" id="PF08268">
    <property type="entry name" value="FBA_3"/>
    <property type="match status" value="4"/>
</dbReference>
<dbReference type="InterPro" id="IPR013187">
    <property type="entry name" value="F-box-assoc_dom_typ3"/>
</dbReference>
<keyword evidence="4" id="KW-1185">Reference proteome</keyword>
<organism evidence="3 4">
    <name type="scientific">Brassica carinata</name>
    <name type="common">Ethiopian mustard</name>
    <name type="synonym">Abyssinian cabbage</name>
    <dbReference type="NCBI Taxonomy" id="52824"/>
    <lineage>
        <taxon>Eukaryota</taxon>
        <taxon>Viridiplantae</taxon>
        <taxon>Streptophyta</taxon>
        <taxon>Embryophyta</taxon>
        <taxon>Tracheophyta</taxon>
        <taxon>Spermatophyta</taxon>
        <taxon>Magnoliopsida</taxon>
        <taxon>eudicotyledons</taxon>
        <taxon>Gunneridae</taxon>
        <taxon>Pentapetalae</taxon>
        <taxon>rosids</taxon>
        <taxon>malvids</taxon>
        <taxon>Brassicales</taxon>
        <taxon>Brassicaceae</taxon>
        <taxon>Brassiceae</taxon>
        <taxon>Brassica</taxon>
    </lineage>
</organism>
<dbReference type="SUPFAM" id="SSF81383">
    <property type="entry name" value="F-box domain"/>
    <property type="match status" value="2"/>
</dbReference>
<dbReference type="InterPro" id="IPR036047">
    <property type="entry name" value="F-box-like_dom_sf"/>
</dbReference>
<feature type="domain" description="F-box" evidence="2">
    <location>
        <begin position="35"/>
        <end position="75"/>
    </location>
</feature>
<gene>
    <name evidence="3" type="ORF">Bca52824_007174</name>
</gene>
<protein>
    <recommendedName>
        <fullName evidence="2">F-box domain-containing protein</fullName>
    </recommendedName>
</protein>
<dbReference type="PANTHER" id="PTHR31111">
    <property type="entry name" value="BNAA05G37150D PROTEIN-RELATED"/>
    <property type="match status" value="1"/>
</dbReference>
<dbReference type="Pfam" id="PF00646">
    <property type="entry name" value="F-box"/>
    <property type="match status" value="2"/>
</dbReference>
<evidence type="ECO:0000259" key="2">
    <source>
        <dbReference type="SMART" id="SM00256"/>
    </source>
</evidence>
<dbReference type="InterPro" id="IPR001810">
    <property type="entry name" value="F-box_dom"/>
</dbReference>
<dbReference type="InterPro" id="IPR017451">
    <property type="entry name" value="F-box-assoc_interact_dom"/>
</dbReference>
<dbReference type="SMART" id="SM00256">
    <property type="entry name" value="FBOX"/>
    <property type="match status" value="2"/>
</dbReference>
<evidence type="ECO:0000313" key="3">
    <source>
        <dbReference type="EMBL" id="KAG2324446.1"/>
    </source>
</evidence>
<dbReference type="CDD" id="cd22157">
    <property type="entry name" value="F-box_AtFBW1-like"/>
    <property type="match status" value="2"/>
</dbReference>
<sequence>MNVSEPPDPGPVDTQANKRSKTLTHEPEENSSCLIPCDLIIEIFSRLPAKSIARFRCLTKRWASLLRLPYFTELFLTKSSTRPRLLFFCEKDGHLFFFSSSPQPQSSSLLTTSCYHMKVPYQSFGYSFDVRFSCVKGLVLLRFERVLNGHGHVSVICNPSAGQSLILPKVKTRRKIGVRSYLGYDPVEKQYKVLSMTWLFHGSQRLVSDEHQVLTLGGKPPSWRKIECSVPYTINYKYHHVCIDDTDGYTQLFGCAVLKNYNDKLVSLGPETINISCKSIRLRVLEDVEKEEWSQHIYMLPDLWREIVGKAFLSFVGVTRRKEIVFLSSFFHRYLLYFDTERYTVVRVGIQGIEAVKHSHMFVFVDHVEDVKLIEVVLTIGISTMSVSESEDLGPVITQANKRSKTLTRTEGNSCLIPCDLIIEILLRLPAKSIARFRCLTKRWASLLRLPYFTELFLTKSSTCPRLLLACEKNGHLLFFSSPQPQSSHVSVICNPSTGQSLILPKVKTRRRIGVRSYLGYDPVEKQYKVLSMTWLFHGGQWLASEEHQVLTLGGKEPSWRKIECSVPHTINYKYHNVCIDGVLYYPAQRSAGKFIIVCFDVRSEKFSFVMTQHYTQYFQCAVLKNYNGKLASLGPETINGGSRSIRLRVLEDVKKGEWSQHTYILPNLFVGVTRRKEIVFSSSFFQCLLYFDTKRSTVVKVGIQGIKAVKNRRMFVFQDYVEDVKLIFVKDTDGYTQLFGCAVLKNYNDKLVSLGPETINISCKSIRLRVLEDVEKEEWSQHIYMLPDLWREIVGKAFLSFVGVTRRKEIVFFGIQGIEAVKHSHMFVFVDHVEDVKLIEVF</sequence>
<evidence type="ECO:0000256" key="1">
    <source>
        <dbReference type="SAM" id="MobiDB-lite"/>
    </source>
</evidence>